<proteinExistence type="predicted"/>
<dbReference type="Proteomes" id="UP001165653">
    <property type="component" value="Unassembled WGS sequence"/>
</dbReference>
<keyword evidence="2" id="KW-1185">Reference proteome</keyword>
<gene>
    <name evidence="1" type="ORF">OJ996_22350</name>
</gene>
<comment type="caution">
    <text evidence="1">The sequence shown here is derived from an EMBL/GenBank/DDBJ whole genome shotgun (WGS) entry which is preliminary data.</text>
</comment>
<dbReference type="EMBL" id="JAPDDR010000014">
    <property type="protein sequence ID" value="MCW1916347.1"/>
    <property type="molecule type" value="Genomic_DNA"/>
</dbReference>
<evidence type="ECO:0000313" key="1">
    <source>
        <dbReference type="EMBL" id="MCW1916347.1"/>
    </source>
</evidence>
<evidence type="ECO:0000313" key="2">
    <source>
        <dbReference type="Proteomes" id="UP001165653"/>
    </source>
</evidence>
<sequence>MERYLHQIHVSEMLHADENLEHEVHTLNVYGDAGWELVAVKGPFPAISDGIESGRVAFHYFFKKPISDNQRLDLAGDTQFHRLGPDLG</sequence>
<accession>A0ABT3G921</accession>
<reference evidence="1" key="1">
    <citation type="submission" date="2022-10" db="EMBL/GenBank/DDBJ databases">
        <title>Luteolibacter sp. GHJ8, whole genome shotgun sequencing project.</title>
        <authorList>
            <person name="Zhao G."/>
            <person name="Shen L."/>
        </authorList>
    </citation>
    <scope>NUCLEOTIDE SEQUENCE</scope>
    <source>
        <strain evidence="1">GHJ8</strain>
    </source>
</reference>
<organism evidence="1 2">
    <name type="scientific">Luteolibacter rhizosphaerae</name>
    <dbReference type="NCBI Taxonomy" id="2989719"/>
    <lineage>
        <taxon>Bacteria</taxon>
        <taxon>Pseudomonadati</taxon>
        <taxon>Verrucomicrobiota</taxon>
        <taxon>Verrucomicrobiia</taxon>
        <taxon>Verrucomicrobiales</taxon>
        <taxon>Verrucomicrobiaceae</taxon>
        <taxon>Luteolibacter</taxon>
    </lineage>
</organism>
<evidence type="ECO:0008006" key="3">
    <source>
        <dbReference type="Google" id="ProtNLM"/>
    </source>
</evidence>
<name>A0ABT3G921_9BACT</name>
<dbReference type="RefSeq" id="WP_264515920.1">
    <property type="nucleotide sequence ID" value="NZ_JAPDDR010000014.1"/>
</dbReference>
<protein>
    <recommendedName>
        <fullName evidence="3">DUF4177 domain-containing protein</fullName>
    </recommendedName>
</protein>